<keyword evidence="1" id="KW-0472">Membrane</keyword>
<organism evidence="2">
    <name type="scientific">marine sediment metagenome</name>
    <dbReference type="NCBI Taxonomy" id="412755"/>
    <lineage>
        <taxon>unclassified sequences</taxon>
        <taxon>metagenomes</taxon>
        <taxon>ecological metagenomes</taxon>
    </lineage>
</organism>
<reference evidence="2" key="1">
    <citation type="journal article" date="2014" name="Front. Microbiol.">
        <title>High frequency of phylogenetically diverse reductive dehalogenase-homologous genes in deep subseafloor sedimentary metagenomes.</title>
        <authorList>
            <person name="Kawai M."/>
            <person name="Futagami T."/>
            <person name="Toyoda A."/>
            <person name="Takaki Y."/>
            <person name="Nishi S."/>
            <person name="Hori S."/>
            <person name="Arai W."/>
            <person name="Tsubouchi T."/>
            <person name="Morono Y."/>
            <person name="Uchiyama I."/>
            <person name="Ito T."/>
            <person name="Fujiyama A."/>
            <person name="Inagaki F."/>
            <person name="Takami H."/>
        </authorList>
    </citation>
    <scope>NUCLEOTIDE SEQUENCE</scope>
    <source>
        <strain evidence="2">Expedition CK06-06</strain>
    </source>
</reference>
<comment type="caution">
    <text evidence="2">The sequence shown here is derived from an EMBL/GenBank/DDBJ whole genome shotgun (WGS) entry which is preliminary data.</text>
</comment>
<dbReference type="AlphaFoldDB" id="X1A2K7"/>
<keyword evidence="1" id="KW-0812">Transmembrane</keyword>
<protein>
    <submittedName>
        <fullName evidence="2">Uncharacterized protein</fullName>
    </submittedName>
</protein>
<accession>X1A2K7</accession>
<feature type="transmembrane region" description="Helical" evidence="1">
    <location>
        <begin position="12"/>
        <end position="31"/>
    </location>
</feature>
<sequence>MSTNRKAGKVAVGMFLILSVVVFGSILFVGFCCVNTETIVADASAEDSGVEIALDNSDWDLKPIEPVDVPEYVKGIRRGYIELVPE</sequence>
<keyword evidence="1" id="KW-1133">Transmembrane helix</keyword>
<proteinExistence type="predicted"/>
<evidence type="ECO:0000256" key="1">
    <source>
        <dbReference type="SAM" id="Phobius"/>
    </source>
</evidence>
<evidence type="ECO:0000313" key="2">
    <source>
        <dbReference type="EMBL" id="GAG76310.1"/>
    </source>
</evidence>
<gene>
    <name evidence="2" type="ORF">S01H4_32979</name>
</gene>
<name>X1A2K7_9ZZZZ</name>
<dbReference type="EMBL" id="BART01017301">
    <property type="protein sequence ID" value="GAG76310.1"/>
    <property type="molecule type" value="Genomic_DNA"/>
</dbReference>